<dbReference type="Gene3D" id="1.20.58.340">
    <property type="entry name" value="Magnesium transport protein CorA, transmembrane region"/>
    <property type="match status" value="2"/>
</dbReference>
<dbReference type="SUPFAM" id="SSF143865">
    <property type="entry name" value="CorA soluble domain-like"/>
    <property type="match status" value="1"/>
</dbReference>
<gene>
    <name evidence="13" type="ORF">EV146_11181</name>
</gene>
<dbReference type="InterPro" id="IPR002523">
    <property type="entry name" value="MgTranspt_CorA/ZnTranspt_ZntB"/>
</dbReference>
<accession>A0A4R2B9E8</accession>
<dbReference type="PANTHER" id="PTHR46494:SF2">
    <property type="entry name" value="MAGNESIUM TRANSPORT PROTEIN CORA"/>
    <property type="match status" value="1"/>
</dbReference>
<sequence length="313" mass="36834">MKHSFNGDSWVWQKHREDRLDAFQEVMQERPSFEKWLEELEDDYGNSLVIDTRAEGKEHLFGSLVYQQDIDSREDKKAFHFYVEKDCFITAGIDLEDLRSNYSDAVYDQMDRADNAIEGFFILLGEIVGYYLSRIDIFEESLTDLIWKIKEQNNVQILEKIAESRHEILIWKNLMIPIIELKIAAEEAFGESIAEKKEFKRVCKRIERGRTLIREYQQEIDTMINLEEVVSSHRGNEIMKTLTVITILFTPVAALGALWGMNFEVMPELKWRYGYPASIVLIILSTVALYIYLWRKGWTGDVLKTKKKNTFFQ</sequence>
<feature type="transmembrane region" description="Helical" evidence="12">
    <location>
        <begin position="273"/>
        <end position="294"/>
    </location>
</feature>
<dbReference type="GO" id="GO:0015095">
    <property type="term" value="F:magnesium ion transmembrane transporter activity"/>
    <property type="evidence" value="ECO:0007669"/>
    <property type="project" value="TreeGrafter"/>
</dbReference>
<comment type="caution">
    <text evidence="13">The sequence shown here is derived from an EMBL/GenBank/DDBJ whole genome shotgun (WGS) entry which is preliminary data.</text>
</comment>
<dbReference type="GO" id="GO:0015087">
    <property type="term" value="F:cobalt ion transmembrane transporter activity"/>
    <property type="evidence" value="ECO:0007669"/>
    <property type="project" value="TreeGrafter"/>
</dbReference>
<evidence type="ECO:0000256" key="7">
    <source>
        <dbReference type="ARBA" id="ARBA00022989"/>
    </source>
</evidence>
<evidence type="ECO:0000256" key="2">
    <source>
        <dbReference type="ARBA" id="ARBA00009765"/>
    </source>
</evidence>
<keyword evidence="4" id="KW-1003">Cell membrane</keyword>
<evidence type="ECO:0000256" key="1">
    <source>
        <dbReference type="ARBA" id="ARBA00004651"/>
    </source>
</evidence>
<evidence type="ECO:0000256" key="5">
    <source>
        <dbReference type="ARBA" id="ARBA00022692"/>
    </source>
</evidence>
<evidence type="ECO:0000256" key="8">
    <source>
        <dbReference type="ARBA" id="ARBA00023065"/>
    </source>
</evidence>
<keyword evidence="8" id="KW-0406">Ion transport</keyword>
<dbReference type="AlphaFoldDB" id="A0A4R2B9E8"/>
<dbReference type="SUPFAM" id="SSF144083">
    <property type="entry name" value="Magnesium transport protein CorA, transmembrane region"/>
    <property type="match status" value="1"/>
</dbReference>
<comment type="function">
    <text evidence="11">Mediates influx of magnesium ions. Alternates between open and closed states. Activated by low cytoplasmic Mg(2+) levels. Inactive when cytoplasmic Mg(2+) levels are high.</text>
</comment>
<keyword evidence="3" id="KW-0813">Transport</keyword>
<proteinExistence type="inferred from homology"/>
<protein>
    <submittedName>
        <fullName evidence="13">Mg2+ and Co2+ transporter CorA</fullName>
    </submittedName>
</protein>
<keyword evidence="14" id="KW-1185">Reference proteome</keyword>
<evidence type="ECO:0000256" key="12">
    <source>
        <dbReference type="SAM" id="Phobius"/>
    </source>
</evidence>
<dbReference type="FunFam" id="1.20.58.340:FF:000004">
    <property type="entry name" value="Magnesium transport protein CorA"/>
    <property type="match status" value="1"/>
</dbReference>
<evidence type="ECO:0000256" key="6">
    <source>
        <dbReference type="ARBA" id="ARBA00022842"/>
    </source>
</evidence>
<reference evidence="13 14" key="1">
    <citation type="journal article" date="2015" name="Stand. Genomic Sci.">
        <title>Genomic Encyclopedia of Bacterial and Archaeal Type Strains, Phase III: the genomes of soil and plant-associated and newly described type strains.</title>
        <authorList>
            <person name="Whitman W.B."/>
            <person name="Woyke T."/>
            <person name="Klenk H.P."/>
            <person name="Zhou Y."/>
            <person name="Lilburn T.G."/>
            <person name="Beck B.J."/>
            <person name="De Vos P."/>
            <person name="Vandamme P."/>
            <person name="Eisen J.A."/>
            <person name="Garrity G."/>
            <person name="Hugenholtz P."/>
            <person name="Kyrpides N.C."/>
        </authorList>
    </citation>
    <scope>NUCLEOTIDE SEQUENCE [LARGE SCALE GENOMIC DNA]</scope>
    <source>
        <strain evidence="13 14">CV53</strain>
    </source>
</reference>
<keyword evidence="5 12" id="KW-0812">Transmembrane</keyword>
<evidence type="ECO:0000256" key="11">
    <source>
        <dbReference type="ARBA" id="ARBA00045497"/>
    </source>
</evidence>
<evidence type="ECO:0000256" key="10">
    <source>
        <dbReference type="ARBA" id="ARBA00034269"/>
    </source>
</evidence>
<evidence type="ECO:0000256" key="9">
    <source>
        <dbReference type="ARBA" id="ARBA00023136"/>
    </source>
</evidence>
<evidence type="ECO:0000313" key="13">
    <source>
        <dbReference type="EMBL" id="TCN22244.1"/>
    </source>
</evidence>
<dbReference type="Proteomes" id="UP000295689">
    <property type="component" value="Unassembled WGS sequence"/>
</dbReference>
<comment type="catalytic activity">
    <reaction evidence="10">
        <text>Mg(2+)(in) = Mg(2+)(out)</text>
        <dbReference type="Rhea" id="RHEA:29827"/>
        <dbReference type="ChEBI" id="CHEBI:18420"/>
    </reaction>
</comment>
<dbReference type="RefSeq" id="WP_132009962.1">
    <property type="nucleotide sequence ID" value="NZ_JABUHM010000013.1"/>
</dbReference>
<dbReference type="Pfam" id="PF01544">
    <property type="entry name" value="CorA"/>
    <property type="match status" value="1"/>
</dbReference>
<evidence type="ECO:0000256" key="4">
    <source>
        <dbReference type="ARBA" id="ARBA00022475"/>
    </source>
</evidence>
<dbReference type="InterPro" id="IPR045863">
    <property type="entry name" value="CorA_TM1_TM2"/>
</dbReference>
<keyword evidence="7 12" id="KW-1133">Transmembrane helix</keyword>
<keyword evidence="9 12" id="KW-0472">Membrane</keyword>
<dbReference type="GO" id="GO:0050897">
    <property type="term" value="F:cobalt ion binding"/>
    <property type="evidence" value="ECO:0007669"/>
    <property type="project" value="TreeGrafter"/>
</dbReference>
<comment type="similarity">
    <text evidence="2">Belongs to the CorA metal ion transporter (MIT) (TC 1.A.35) family.</text>
</comment>
<dbReference type="PANTHER" id="PTHR46494">
    <property type="entry name" value="CORA FAMILY METAL ION TRANSPORTER (EUROFUNG)"/>
    <property type="match status" value="1"/>
</dbReference>
<comment type="subcellular location">
    <subcellularLocation>
        <location evidence="1">Cell membrane</location>
        <topology evidence="1">Multi-pass membrane protein</topology>
    </subcellularLocation>
</comment>
<dbReference type="CDD" id="cd12821">
    <property type="entry name" value="EcCorA_ZntB-like"/>
    <property type="match status" value="1"/>
</dbReference>
<dbReference type="InterPro" id="IPR045861">
    <property type="entry name" value="CorA_cytoplasmic_dom"/>
</dbReference>
<keyword evidence="6" id="KW-0460">Magnesium</keyword>
<dbReference type="GO" id="GO:0005886">
    <property type="term" value="C:plasma membrane"/>
    <property type="evidence" value="ECO:0007669"/>
    <property type="project" value="UniProtKB-SubCell"/>
</dbReference>
<evidence type="ECO:0000256" key="3">
    <source>
        <dbReference type="ARBA" id="ARBA00022448"/>
    </source>
</evidence>
<name>A0A4R2B9E8_9BACI</name>
<organism evidence="13 14">
    <name type="scientific">Mesobacillus foraminis</name>
    <dbReference type="NCBI Taxonomy" id="279826"/>
    <lineage>
        <taxon>Bacteria</taxon>
        <taxon>Bacillati</taxon>
        <taxon>Bacillota</taxon>
        <taxon>Bacilli</taxon>
        <taxon>Bacillales</taxon>
        <taxon>Bacillaceae</taxon>
        <taxon>Mesobacillus</taxon>
    </lineage>
</organism>
<dbReference type="GO" id="GO:0000287">
    <property type="term" value="F:magnesium ion binding"/>
    <property type="evidence" value="ECO:0007669"/>
    <property type="project" value="TreeGrafter"/>
</dbReference>
<feature type="transmembrane region" description="Helical" evidence="12">
    <location>
        <begin position="242"/>
        <end position="261"/>
    </location>
</feature>
<dbReference type="EMBL" id="SLVV01000011">
    <property type="protein sequence ID" value="TCN22244.1"/>
    <property type="molecule type" value="Genomic_DNA"/>
</dbReference>
<evidence type="ECO:0000313" key="14">
    <source>
        <dbReference type="Proteomes" id="UP000295689"/>
    </source>
</evidence>